<dbReference type="OrthoDB" id="330652at2157"/>
<reference evidence="2 3" key="1">
    <citation type="journal article" date="2014" name="PLoS Genet.">
        <title>Phylogenetically driven sequencing of extremely halophilic archaea reveals strategies for static and dynamic osmo-response.</title>
        <authorList>
            <person name="Becker E.A."/>
            <person name="Seitzer P.M."/>
            <person name="Tritt A."/>
            <person name="Larsen D."/>
            <person name="Krusor M."/>
            <person name="Yao A.I."/>
            <person name="Wu D."/>
            <person name="Madern D."/>
            <person name="Eisen J.A."/>
            <person name="Darling A.E."/>
            <person name="Facciotti M.T."/>
        </authorList>
    </citation>
    <scope>NUCLEOTIDE SEQUENCE [LARGE SCALE GENOMIC DNA]</scope>
    <source>
        <strain evidence="2 3">JCM 14978</strain>
    </source>
</reference>
<evidence type="ECO:0000313" key="2">
    <source>
        <dbReference type="EMBL" id="EMA67906.1"/>
    </source>
</evidence>
<keyword evidence="3" id="KW-1185">Reference proteome</keyword>
<gene>
    <name evidence="2" type="ORF">C468_02876</name>
</gene>
<evidence type="ECO:0000256" key="1">
    <source>
        <dbReference type="SAM" id="Phobius"/>
    </source>
</evidence>
<dbReference type="PATRIC" id="fig|1230456.3.peg.549"/>
<proteinExistence type="predicted"/>
<organism evidence="2 3">
    <name type="scientific">Halorubrum kocurii JCM 14978</name>
    <dbReference type="NCBI Taxonomy" id="1230456"/>
    <lineage>
        <taxon>Archaea</taxon>
        <taxon>Methanobacteriati</taxon>
        <taxon>Methanobacteriota</taxon>
        <taxon>Stenosarchaea group</taxon>
        <taxon>Halobacteria</taxon>
        <taxon>Halobacteriales</taxon>
        <taxon>Haloferacaceae</taxon>
        <taxon>Halorubrum</taxon>
    </lineage>
</organism>
<evidence type="ECO:0000313" key="3">
    <source>
        <dbReference type="Proteomes" id="UP000011546"/>
    </source>
</evidence>
<feature type="transmembrane region" description="Helical" evidence="1">
    <location>
        <begin position="79"/>
        <end position="103"/>
    </location>
</feature>
<keyword evidence="1" id="KW-0472">Membrane</keyword>
<dbReference type="STRING" id="1230456.C468_02876"/>
<sequence>MNWSPAPPAVAAVVAATVALTRRIATLVLESPIGIPGPGALTRYTLGGRFVAFALVYGLLLGVAYRVGRGGGDALDVGATTLATGVVGAVGYVVVTGAVLLWAGPEQGWVVAVGTLGSAVGVGVELVVVAFAGLALGRWGISG</sequence>
<keyword evidence="1" id="KW-1133">Transmembrane helix</keyword>
<dbReference type="EMBL" id="AOJH01000023">
    <property type="protein sequence ID" value="EMA67906.1"/>
    <property type="molecule type" value="Genomic_DNA"/>
</dbReference>
<dbReference type="AlphaFoldDB" id="M0PCZ5"/>
<name>M0PCZ5_9EURY</name>
<dbReference type="RefSeq" id="WP_008847337.1">
    <property type="nucleotide sequence ID" value="NZ_AOJH01000023.1"/>
</dbReference>
<dbReference type="Proteomes" id="UP000011546">
    <property type="component" value="Unassembled WGS sequence"/>
</dbReference>
<feature type="transmembrane region" description="Helical" evidence="1">
    <location>
        <begin position="49"/>
        <end position="67"/>
    </location>
</feature>
<protein>
    <submittedName>
        <fullName evidence="2">Uncharacterized protein</fullName>
    </submittedName>
</protein>
<accession>M0PCZ5</accession>
<keyword evidence="1" id="KW-0812">Transmembrane</keyword>
<feature type="transmembrane region" description="Helical" evidence="1">
    <location>
        <begin position="109"/>
        <end position="136"/>
    </location>
</feature>
<comment type="caution">
    <text evidence="2">The sequence shown here is derived from an EMBL/GenBank/DDBJ whole genome shotgun (WGS) entry which is preliminary data.</text>
</comment>